<dbReference type="PANTHER" id="PTHR10357">
    <property type="entry name" value="ALPHA-AMYLASE FAMILY MEMBER"/>
    <property type="match status" value="1"/>
</dbReference>
<feature type="domain" description="Glycosyl hydrolase family 13 catalytic" evidence="1">
    <location>
        <begin position="2"/>
        <end position="96"/>
    </location>
</feature>
<dbReference type="PeptideAtlas" id="G1K110"/>
<dbReference type="Gene3D" id="3.20.20.80">
    <property type="entry name" value="Glycosidases"/>
    <property type="match status" value="1"/>
</dbReference>
<dbReference type="GO" id="GO:0005975">
    <property type="term" value="P:carbohydrate metabolic process"/>
    <property type="evidence" value="ECO:0007669"/>
    <property type="project" value="InterPro"/>
</dbReference>
<dbReference type="SUPFAM" id="SSF51445">
    <property type="entry name" value="(Trans)glycosidases"/>
    <property type="match status" value="1"/>
</dbReference>
<dbReference type="AGR" id="WB:WBGene00000225"/>
<sequence length="191" mass="21229">MVLQMILPGTNNIYYGEEIGMRNLANDSRVPPQKGAMQWDDSLNGGFTSAISPPVPSNIDVANINWKRQYAEPQSTLKIFAKLAKLRQREDALMTGTTLIGRLVDGAFTITRFNNFENRTTGNIYVAALNFAEHPVKLPLTDLPSNSKLHKSTIVTATSNCVAYYARQTVDFGLKEIELEPNEGVVFRYSA</sequence>
<dbReference type="WormBase" id="C38C6.2c">
    <property type="protein sequence ID" value="CE46420"/>
    <property type="gene ID" value="WBGene00000225"/>
    <property type="gene designation" value="atgp-2"/>
</dbReference>
<evidence type="ECO:0000313" key="2">
    <source>
        <dbReference type="EMBL" id="CCC42156.1"/>
    </source>
</evidence>
<reference evidence="2 3" key="1">
    <citation type="journal article" date="1998" name="Science">
        <title>Genome sequence of the nematode C. elegans: a platform for investigating biology.</title>
        <authorList>
            <consortium name="The C. elegans sequencing consortium"/>
            <person name="Sulson J.E."/>
            <person name="Waterston R."/>
        </authorList>
    </citation>
    <scope>NUCLEOTIDE SEQUENCE [LARGE SCALE GENOMIC DNA]</scope>
    <source>
        <strain evidence="2 3">Bristol N2</strain>
    </source>
</reference>
<evidence type="ECO:0000313" key="4">
    <source>
        <dbReference type="WormBase" id="C38C6.2c"/>
    </source>
</evidence>
<dbReference type="EMBL" id="BX284602">
    <property type="protein sequence ID" value="CCC42156.1"/>
    <property type="molecule type" value="Genomic_DNA"/>
</dbReference>
<dbReference type="PANTHER" id="PTHR10357:SF230">
    <property type="entry name" value="GLYCOSYL HYDROLASE FAMILY 13 CATALYTIC DOMAIN-CONTAINING PROTEIN"/>
    <property type="match status" value="1"/>
</dbReference>
<accession>G1K110</accession>
<keyword evidence="3" id="KW-1185">Reference proteome</keyword>
<dbReference type="InterPro" id="IPR017853">
    <property type="entry name" value="GH"/>
</dbReference>
<dbReference type="Proteomes" id="UP000001940">
    <property type="component" value="Chromosome II"/>
</dbReference>
<organism evidence="2 3">
    <name type="scientific">Caenorhabditis elegans</name>
    <dbReference type="NCBI Taxonomy" id="6239"/>
    <lineage>
        <taxon>Eukaryota</taxon>
        <taxon>Metazoa</taxon>
        <taxon>Ecdysozoa</taxon>
        <taxon>Nematoda</taxon>
        <taxon>Chromadorea</taxon>
        <taxon>Rhabditida</taxon>
        <taxon>Rhabditina</taxon>
        <taxon>Rhabditomorpha</taxon>
        <taxon>Rhabditoidea</taxon>
        <taxon>Rhabditidae</taxon>
        <taxon>Peloderinae</taxon>
        <taxon>Caenorhabditis</taxon>
    </lineage>
</organism>
<gene>
    <name evidence="2 4" type="primary">atgp-2</name>
    <name evidence="4" type="ORF">C38C6.2</name>
    <name evidence="2" type="ORF">CELE_C38C6.2</name>
</gene>
<proteinExistence type="evidence at protein level"/>
<dbReference type="HOGENOM" id="CLU_006462_8_0_1"/>
<dbReference type="Bgee" id="WBGene00000225">
    <property type="expression patterns" value="Expressed in pharyngeal muscle cell (C elegans) and 3 other cell types or tissues"/>
</dbReference>
<dbReference type="Gene3D" id="2.60.40.1180">
    <property type="entry name" value="Golgi alpha-mannosidase II"/>
    <property type="match status" value="1"/>
</dbReference>
<dbReference type="RefSeq" id="NP_001254437.1">
    <property type="nucleotide sequence ID" value="NM_001267508.3"/>
</dbReference>
<dbReference type="Pfam" id="PF00128">
    <property type="entry name" value="Alpha-amylase"/>
    <property type="match status" value="1"/>
</dbReference>
<dbReference type="GeneID" id="175125"/>
<evidence type="ECO:0007829" key="5">
    <source>
        <dbReference type="PeptideAtlas" id="G1K110"/>
    </source>
</evidence>
<evidence type="ECO:0000259" key="1">
    <source>
        <dbReference type="Pfam" id="PF00128"/>
    </source>
</evidence>
<dbReference type="AlphaFoldDB" id="G1K110"/>
<dbReference type="OrthoDB" id="1740265at2759"/>
<dbReference type="SMR" id="G1K110"/>
<evidence type="ECO:0000313" key="3">
    <source>
        <dbReference type="Proteomes" id="UP000001940"/>
    </source>
</evidence>
<dbReference type="CTD" id="175125"/>
<protein>
    <submittedName>
        <fullName evidence="2">Aamy domain-containing protein</fullName>
    </submittedName>
</protein>
<keyword evidence="5" id="KW-1267">Proteomics identification</keyword>
<dbReference type="ExpressionAtlas" id="G1K110">
    <property type="expression patterns" value="baseline and differential"/>
</dbReference>
<dbReference type="InterPro" id="IPR013780">
    <property type="entry name" value="Glyco_hydro_b"/>
</dbReference>
<dbReference type="InterPro" id="IPR006047">
    <property type="entry name" value="GH13_cat_dom"/>
</dbReference>
<name>G1K110_CAEEL</name>